<dbReference type="GO" id="GO:0140078">
    <property type="term" value="F:class I DNA-(apurinic or apyrimidinic site) endonuclease activity"/>
    <property type="evidence" value="ECO:0007669"/>
    <property type="project" value="UniProtKB-EC"/>
</dbReference>
<dbReference type="SUPFAM" id="SSF46946">
    <property type="entry name" value="S13-like H2TH domain"/>
    <property type="match status" value="1"/>
</dbReference>
<dbReference type="SUPFAM" id="SSF81624">
    <property type="entry name" value="N-terminal domain of MutM-like DNA repair proteins"/>
    <property type="match status" value="1"/>
</dbReference>
<dbReference type="GO" id="GO:0003684">
    <property type="term" value="F:damaged DNA binding"/>
    <property type="evidence" value="ECO:0007669"/>
    <property type="project" value="InterPro"/>
</dbReference>
<evidence type="ECO:0000256" key="4">
    <source>
        <dbReference type="ARBA" id="ARBA00022723"/>
    </source>
</evidence>
<evidence type="ECO:0000256" key="1">
    <source>
        <dbReference type="ARBA" id="ARBA00001668"/>
    </source>
</evidence>
<sequence length="274" mass="31084">MPELPEVETTKTSLFPLLNQKVQSVEVRNSSLRWPIPDDIQKLVGQRLIGLNRRSKYILAEFEQDQMLWHLGMSGSFRLTEPNDELRKHDHLIIQFEDQQLRYHDPRRFGCILWLNPETQGKLIDTLGPEPLSTDFHAEYLASKLKNKSVGIKIALMDNHVVVGVGNIYATESLFNVGIHPAQPAGDLTMQQIEKLVVEIKRILKSAIDLGGSTLRDYSNAMGENGYFQQTLLAYGRAGEMCVNCETTLENLKLGQRASVFCPQCQPLKKLRKP</sequence>
<keyword evidence="13 15" id="KW-0326">Glycosidase</keyword>
<dbReference type="EC" id="3.2.2.23" evidence="15"/>
<accession>A0A1V2V102</accession>
<evidence type="ECO:0000256" key="13">
    <source>
        <dbReference type="ARBA" id="ARBA00023295"/>
    </source>
</evidence>
<evidence type="ECO:0000256" key="7">
    <source>
        <dbReference type="ARBA" id="ARBA00022801"/>
    </source>
</evidence>
<comment type="subunit">
    <text evidence="3 15">Monomer.</text>
</comment>
<evidence type="ECO:0000256" key="10">
    <source>
        <dbReference type="ARBA" id="ARBA00023204"/>
    </source>
</evidence>
<dbReference type="InterPro" id="IPR000214">
    <property type="entry name" value="Znf_DNA_glyclase/AP_lyase"/>
</dbReference>
<evidence type="ECO:0000256" key="15">
    <source>
        <dbReference type="HAMAP-Rule" id="MF_00103"/>
    </source>
</evidence>
<keyword evidence="12 15" id="KW-0511">Multifunctional enzyme</keyword>
<dbReference type="HAMAP" id="MF_00103">
    <property type="entry name" value="Fapy_DNA_glycosyl"/>
    <property type="match status" value="1"/>
</dbReference>
<feature type="binding site" evidence="15">
    <location>
        <position position="148"/>
    </location>
    <ligand>
        <name>DNA</name>
        <dbReference type="ChEBI" id="CHEBI:16991"/>
    </ligand>
</feature>
<dbReference type="PROSITE" id="PS51068">
    <property type="entry name" value="FPG_CAT"/>
    <property type="match status" value="1"/>
</dbReference>
<dbReference type="InterPro" id="IPR012319">
    <property type="entry name" value="FPG_cat"/>
</dbReference>
<feature type="domain" description="FPG-type" evidence="16">
    <location>
        <begin position="233"/>
        <end position="267"/>
    </location>
</feature>
<keyword evidence="4 15" id="KW-0479">Metal-binding</keyword>
<keyword evidence="6 15" id="KW-0863">Zinc-finger</keyword>
<comment type="similarity">
    <text evidence="2 15">Belongs to the FPG family.</text>
</comment>
<dbReference type="SMART" id="SM00898">
    <property type="entry name" value="Fapy_DNA_glyco"/>
    <property type="match status" value="1"/>
</dbReference>
<dbReference type="InterPro" id="IPR010979">
    <property type="entry name" value="Ribosomal_uS13-like_H2TH"/>
</dbReference>
<dbReference type="Pfam" id="PF06827">
    <property type="entry name" value="zf-FPG_IleRS"/>
    <property type="match status" value="1"/>
</dbReference>
<evidence type="ECO:0000256" key="2">
    <source>
        <dbReference type="ARBA" id="ARBA00009409"/>
    </source>
</evidence>
<proteinExistence type="inferred from homology"/>
<feature type="active site" description="Proton donor; for beta-elimination activity" evidence="15">
    <location>
        <position position="56"/>
    </location>
</feature>
<organism evidence="18 19">
    <name type="scientific">Acinetobacter genomosp. 33YU</name>
    <dbReference type="NCBI Taxonomy" id="1675530"/>
    <lineage>
        <taxon>Bacteria</taxon>
        <taxon>Pseudomonadati</taxon>
        <taxon>Pseudomonadota</taxon>
        <taxon>Gammaproteobacteria</taxon>
        <taxon>Moraxellales</taxon>
        <taxon>Moraxellaceae</taxon>
        <taxon>Acinetobacter</taxon>
    </lineage>
</organism>
<comment type="caution">
    <text evidence="18">The sequence shown here is derived from an EMBL/GenBank/DDBJ whole genome shotgun (WGS) entry which is preliminary data.</text>
</comment>
<comment type="catalytic activity">
    <reaction evidence="1 15">
        <text>Hydrolysis of DNA containing ring-opened 7-methylguanine residues, releasing 2,6-diamino-4-hydroxy-5-(N-methyl)formamidopyrimidine.</text>
        <dbReference type="EC" id="3.2.2.23"/>
    </reaction>
</comment>
<feature type="active site" description="Proton donor; for delta-elimination activity" evidence="15">
    <location>
        <position position="257"/>
    </location>
</feature>
<dbReference type="Gene3D" id="3.20.190.10">
    <property type="entry name" value="MutM-like, N-terminal"/>
    <property type="match status" value="1"/>
</dbReference>
<evidence type="ECO:0000256" key="3">
    <source>
        <dbReference type="ARBA" id="ARBA00011245"/>
    </source>
</evidence>
<comment type="function">
    <text evidence="15">Involved in base excision repair of DNA damaged by oxidation or by mutagenic agents. Acts as DNA glycosylase that recognizes and removes damaged bases. Has a preference for oxidized purines, such as 7,8-dihydro-8-oxoguanine (8-oxoG). Has AP (apurinic/apyrimidinic) lyase activity and introduces nicks in the DNA strand. Cleaves the DNA backbone by beta-delta elimination to generate a single-strand break at the site of the removed base with both 3'- and 5'-phosphates.</text>
</comment>
<keyword evidence="9 15" id="KW-0238">DNA-binding</keyword>
<dbReference type="PANTHER" id="PTHR22993">
    <property type="entry name" value="FORMAMIDOPYRIMIDINE-DNA GLYCOSYLASE"/>
    <property type="match status" value="1"/>
</dbReference>
<keyword evidence="5 15" id="KW-0227">DNA damage</keyword>
<dbReference type="CDD" id="cd08966">
    <property type="entry name" value="EcFpg-like_N"/>
    <property type="match status" value="1"/>
</dbReference>
<dbReference type="PROSITE" id="PS51066">
    <property type="entry name" value="ZF_FPG_2"/>
    <property type="match status" value="1"/>
</dbReference>
<evidence type="ECO:0000313" key="18">
    <source>
        <dbReference type="EMBL" id="ONN55885.1"/>
    </source>
</evidence>
<evidence type="ECO:0000313" key="19">
    <source>
        <dbReference type="Proteomes" id="UP000189376"/>
    </source>
</evidence>
<dbReference type="Pfam" id="PF01149">
    <property type="entry name" value="Fapy_DNA_glyco"/>
    <property type="match status" value="1"/>
</dbReference>
<reference evidence="18 19" key="1">
    <citation type="submission" date="2015-07" db="EMBL/GenBank/DDBJ databases">
        <title>Acinetobacter yuneri, a novel member of Acinetobacter calcoaceticus-Acinetobacter baumannii complex isolated from clinical specimen.</title>
        <authorList>
            <person name="Yu Y."/>
        </authorList>
    </citation>
    <scope>NUCLEOTIDE SEQUENCE [LARGE SCALE GENOMIC DNA]</scope>
    <source>
        <strain evidence="18 19">A362</strain>
    </source>
</reference>
<feature type="binding site" evidence="15">
    <location>
        <position position="107"/>
    </location>
    <ligand>
        <name>DNA</name>
        <dbReference type="ChEBI" id="CHEBI:16991"/>
    </ligand>
</feature>
<dbReference type="RefSeq" id="WP_077168722.1">
    <property type="nucleotide sequence ID" value="NZ_LFZS01000002.1"/>
</dbReference>
<dbReference type="GO" id="GO:0034039">
    <property type="term" value="F:8-oxo-7,8-dihydroguanine DNA N-glycosylase activity"/>
    <property type="evidence" value="ECO:0007669"/>
    <property type="project" value="TreeGrafter"/>
</dbReference>
<evidence type="ECO:0000256" key="11">
    <source>
        <dbReference type="ARBA" id="ARBA00023239"/>
    </source>
</evidence>
<name>A0A1V2V102_9GAMM</name>
<comment type="cofactor">
    <cofactor evidence="15">
        <name>Zn(2+)</name>
        <dbReference type="ChEBI" id="CHEBI:29105"/>
    </cofactor>
    <text evidence="15">Binds 1 zinc ion per subunit.</text>
</comment>
<dbReference type="InterPro" id="IPR020629">
    <property type="entry name" value="FPG_Glyclase"/>
</dbReference>
<evidence type="ECO:0000256" key="12">
    <source>
        <dbReference type="ARBA" id="ARBA00023268"/>
    </source>
</evidence>
<feature type="active site" description="Schiff-base intermediate with DNA" evidence="15">
    <location>
        <position position="2"/>
    </location>
</feature>
<evidence type="ECO:0000256" key="5">
    <source>
        <dbReference type="ARBA" id="ARBA00022763"/>
    </source>
</evidence>
<dbReference type="EC" id="4.2.99.18" evidence="15"/>
<evidence type="ECO:0000256" key="6">
    <source>
        <dbReference type="ARBA" id="ARBA00022771"/>
    </source>
</evidence>
<dbReference type="Proteomes" id="UP000189376">
    <property type="component" value="Unassembled WGS sequence"/>
</dbReference>
<dbReference type="EMBL" id="LFZS01000002">
    <property type="protein sequence ID" value="ONN55885.1"/>
    <property type="molecule type" value="Genomic_DNA"/>
</dbReference>
<evidence type="ECO:0000256" key="14">
    <source>
        <dbReference type="ARBA" id="ARBA00044632"/>
    </source>
</evidence>
<dbReference type="AlphaFoldDB" id="A0A1V2V102"/>
<keyword evidence="8 15" id="KW-0862">Zinc</keyword>
<dbReference type="FunFam" id="1.10.8.50:FF:000003">
    <property type="entry name" value="Formamidopyrimidine-DNA glycosylase"/>
    <property type="match status" value="1"/>
</dbReference>
<evidence type="ECO:0000259" key="17">
    <source>
        <dbReference type="PROSITE" id="PS51068"/>
    </source>
</evidence>
<evidence type="ECO:0000256" key="9">
    <source>
        <dbReference type="ARBA" id="ARBA00023125"/>
    </source>
</evidence>
<dbReference type="GO" id="GO:0008270">
    <property type="term" value="F:zinc ion binding"/>
    <property type="evidence" value="ECO:0007669"/>
    <property type="project" value="UniProtKB-UniRule"/>
</dbReference>
<dbReference type="Pfam" id="PF06831">
    <property type="entry name" value="H2TH"/>
    <property type="match status" value="1"/>
</dbReference>
<keyword evidence="19" id="KW-1185">Reference proteome</keyword>
<keyword evidence="10 15" id="KW-0234">DNA repair</keyword>
<dbReference type="InterPro" id="IPR015886">
    <property type="entry name" value="H2TH_FPG"/>
</dbReference>
<keyword evidence="7 15" id="KW-0378">Hydrolase</keyword>
<dbReference type="InterPro" id="IPR035937">
    <property type="entry name" value="FPG_N"/>
</dbReference>
<dbReference type="SUPFAM" id="SSF57716">
    <property type="entry name" value="Glucocorticoid receptor-like (DNA-binding domain)"/>
    <property type="match status" value="1"/>
</dbReference>
<dbReference type="InterPro" id="IPR010663">
    <property type="entry name" value="Znf_FPG/IleRS"/>
</dbReference>
<feature type="binding site" evidence="15">
    <location>
        <position position="89"/>
    </location>
    <ligand>
        <name>DNA</name>
        <dbReference type="ChEBI" id="CHEBI:16991"/>
    </ligand>
</feature>
<evidence type="ECO:0000259" key="16">
    <source>
        <dbReference type="PROSITE" id="PS51066"/>
    </source>
</evidence>
<feature type="active site" description="Proton donor" evidence="15">
    <location>
        <position position="3"/>
    </location>
</feature>
<dbReference type="NCBIfam" id="TIGR00577">
    <property type="entry name" value="fpg"/>
    <property type="match status" value="1"/>
</dbReference>
<dbReference type="SMART" id="SM01232">
    <property type="entry name" value="H2TH"/>
    <property type="match status" value="1"/>
</dbReference>
<feature type="domain" description="Formamidopyrimidine-DNA glycosylase catalytic" evidence="17">
    <location>
        <begin position="2"/>
        <end position="110"/>
    </location>
</feature>
<dbReference type="GO" id="GO:0006284">
    <property type="term" value="P:base-excision repair"/>
    <property type="evidence" value="ECO:0007669"/>
    <property type="project" value="InterPro"/>
</dbReference>
<protein>
    <recommendedName>
        <fullName evidence="15">Formamidopyrimidine-DNA glycosylase</fullName>
        <shortName evidence="15">Fapy-DNA glycosylase</shortName>
        <ecNumber evidence="15">3.2.2.23</ecNumber>
    </recommendedName>
    <alternativeName>
        <fullName evidence="15">DNA-(apurinic or apyrimidinic site) lyase MutM</fullName>
        <shortName evidence="15">AP lyase MutM</shortName>
        <ecNumber evidence="15">4.2.99.18</ecNumber>
    </alternativeName>
</protein>
<dbReference type="Gene3D" id="1.10.8.50">
    <property type="match status" value="1"/>
</dbReference>
<gene>
    <name evidence="15" type="primary">mutM</name>
    <name evidence="15" type="synonym">fpg</name>
    <name evidence="18" type="ORF">AC058_04660</name>
</gene>
<evidence type="ECO:0000256" key="8">
    <source>
        <dbReference type="ARBA" id="ARBA00022833"/>
    </source>
</evidence>
<dbReference type="NCBIfam" id="NF002211">
    <property type="entry name" value="PRK01103.1"/>
    <property type="match status" value="1"/>
</dbReference>
<comment type="catalytic activity">
    <reaction evidence="14 15">
        <text>2'-deoxyribonucleotide-(2'-deoxyribose 5'-phosphate)-2'-deoxyribonucleotide-DNA = a 3'-end 2'-deoxyribonucleotide-(2,3-dehydro-2,3-deoxyribose 5'-phosphate)-DNA + a 5'-end 5'-phospho-2'-deoxyribonucleoside-DNA + H(+)</text>
        <dbReference type="Rhea" id="RHEA:66592"/>
        <dbReference type="Rhea" id="RHEA-COMP:13180"/>
        <dbReference type="Rhea" id="RHEA-COMP:16897"/>
        <dbReference type="Rhea" id="RHEA-COMP:17067"/>
        <dbReference type="ChEBI" id="CHEBI:15378"/>
        <dbReference type="ChEBI" id="CHEBI:136412"/>
        <dbReference type="ChEBI" id="CHEBI:157695"/>
        <dbReference type="ChEBI" id="CHEBI:167181"/>
        <dbReference type="EC" id="4.2.99.18"/>
    </reaction>
</comment>
<keyword evidence="11 15" id="KW-0456">Lyase</keyword>
<dbReference type="PANTHER" id="PTHR22993:SF9">
    <property type="entry name" value="FORMAMIDOPYRIMIDINE-DNA GLYCOSYLASE"/>
    <property type="match status" value="1"/>
</dbReference>